<feature type="domain" description="C2" evidence="1">
    <location>
        <begin position="467"/>
        <end position="600"/>
    </location>
</feature>
<dbReference type="InterPro" id="IPR035892">
    <property type="entry name" value="C2_domain_sf"/>
</dbReference>
<organism evidence="3 4">
    <name type="scientific">Pogona vitticeps</name>
    <name type="common">central bearded dragon</name>
    <dbReference type="NCBI Taxonomy" id="103695"/>
    <lineage>
        <taxon>Eukaryota</taxon>
        <taxon>Metazoa</taxon>
        <taxon>Chordata</taxon>
        <taxon>Craniata</taxon>
        <taxon>Vertebrata</taxon>
        <taxon>Euteleostomi</taxon>
        <taxon>Lepidosauria</taxon>
        <taxon>Squamata</taxon>
        <taxon>Bifurcata</taxon>
        <taxon>Unidentata</taxon>
        <taxon>Episquamata</taxon>
        <taxon>Toxicofera</taxon>
        <taxon>Iguania</taxon>
        <taxon>Acrodonta</taxon>
        <taxon>Agamidae</taxon>
        <taxon>Amphibolurinae</taxon>
        <taxon>Pogona</taxon>
    </lineage>
</organism>
<dbReference type="SUPFAM" id="SSF57903">
    <property type="entry name" value="FYVE/PHD zinc finger"/>
    <property type="match status" value="1"/>
</dbReference>
<dbReference type="RefSeq" id="XP_072850843.1">
    <property type="nucleotide sequence ID" value="XM_072994742.1"/>
</dbReference>
<dbReference type="CDD" id="cd08521">
    <property type="entry name" value="C2A_SLP"/>
    <property type="match status" value="1"/>
</dbReference>
<dbReference type="PANTHER" id="PTHR45716:SF1">
    <property type="entry name" value="SYNAPTOTAGMIN-LIKE PROTEIN 3"/>
    <property type="match status" value="1"/>
</dbReference>
<dbReference type="InterPro" id="IPR013083">
    <property type="entry name" value="Znf_RING/FYVE/PHD"/>
</dbReference>
<dbReference type="InterPro" id="IPR011011">
    <property type="entry name" value="Znf_FYVE_PHD"/>
</dbReference>
<evidence type="ECO:0000313" key="4">
    <source>
        <dbReference type="RefSeq" id="XP_072850843.1"/>
    </source>
</evidence>
<evidence type="ECO:0000259" key="1">
    <source>
        <dbReference type="PROSITE" id="PS50004"/>
    </source>
</evidence>
<gene>
    <name evidence="4 5" type="primary">SYTL3</name>
</gene>
<evidence type="ECO:0000313" key="3">
    <source>
        <dbReference type="Proteomes" id="UP001652642"/>
    </source>
</evidence>
<dbReference type="SUPFAM" id="SSF49562">
    <property type="entry name" value="C2 domain (Calcium/lipid-binding domain, CaLB)"/>
    <property type="match status" value="2"/>
</dbReference>
<dbReference type="Pfam" id="PF02318">
    <property type="entry name" value="FYVE_2"/>
    <property type="match status" value="1"/>
</dbReference>
<dbReference type="GeneID" id="110086926"/>
<protein>
    <submittedName>
        <fullName evidence="4 5">Synaptotagmin-like protein 3</fullName>
    </submittedName>
</protein>
<feature type="domain" description="RabBD" evidence="2">
    <location>
        <begin position="4"/>
        <end position="122"/>
    </location>
</feature>
<dbReference type="PROSITE" id="PS50004">
    <property type="entry name" value="C2"/>
    <property type="match status" value="2"/>
</dbReference>
<proteinExistence type="predicted"/>
<dbReference type="RefSeq" id="XP_072850844.1">
    <property type="nucleotide sequence ID" value="XM_072994743.1"/>
</dbReference>
<dbReference type="InterPro" id="IPR041282">
    <property type="entry name" value="FYVE_2"/>
</dbReference>
<dbReference type="PROSITE" id="PS50916">
    <property type="entry name" value="RABBD"/>
    <property type="match status" value="1"/>
</dbReference>
<evidence type="ECO:0000313" key="5">
    <source>
        <dbReference type="RefSeq" id="XP_072850844.1"/>
    </source>
</evidence>
<feature type="domain" description="C2" evidence="1">
    <location>
        <begin position="305"/>
        <end position="427"/>
    </location>
</feature>
<reference evidence="3 4" key="1">
    <citation type="submission" date="2025-05" db="UniProtKB">
        <authorList>
            <consortium name="RefSeq"/>
        </authorList>
    </citation>
    <scope>NUCLEOTIDE SEQUENCE [LARGE SCALE GENOMIC DNA]</scope>
</reference>
<evidence type="ECO:0000259" key="2">
    <source>
        <dbReference type="PROSITE" id="PS50916"/>
    </source>
</evidence>
<dbReference type="SMART" id="SM00239">
    <property type="entry name" value="C2"/>
    <property type="match status" value="2"/>
</dbReference>
<dbReference type="PANTHER" id="PTHR45716">
    <property type="entry name" value="BITESIZE, ISOFORM I"/>
    <property type="match status" value="1"/>
</dbReference>
<dbReference type="Proteomes" id="UP001652642">
    <property type="component" value="Chromosome 1"/>
</dbReference>
<accession>A0ABM5FZL4</accession>
<dbReference type="InterPro" id="IPR010911">
    <property type="entry name" value="Rab_BD"/>
</dbReference>
<dbReference type="Pfam" id="PF00168">
    <property type="entry name" value="C2"/>
    <property type="match status" value="2"/>
</dbReference>
<dbReference type="Gene3D" id="3.30.40.10">
    <property type="entry name" value="Zinc/RING finger domain, C3HC4 (zinc finger)"/>
    <property type="match status" value="1"/>
</dbReference>
<name>A0ABM5FZL4_9SAUR</name>
<keyword evidence="3" id="KW-1185">Reference proteome</keyword>
<dbReference type="Gene3D" id="2.60.40.150">
    <property type="entry name" value="C2 domain"/>
    <property type="match status" value="2"/>
</dbReference>
<dbReference type="InterPro" id="IPR000008">
    <property type="entry name" value="C2_dom"/>
</dbReference>
<sequence length="625" mass="70680">MSQAPDLNVLKGLEREVILDVLYRDQMLRKVDEERVRKLKMQLQQLWRKKEKSTNHDYQERSCARCQKSLGMLLNRGAVCNGCSHQVCSGCRVALKPYLWMCTVCYALEDIKVKTGEWFFNMRAKKFPAEGKHETAGAKLLTTYQKLSNISVVPPTPPPFAESTTGVNTVESDHRKSFHSSVENLFLSFTTHIKKMSKSQNDVTAEKCFLTADYQQQMDPVKERRSLSDTAINTASRANSIPTLHRLISGGKGKPEVALERNSSEEIVPLSPKSDTLFSQGIRSDSLCSINSTCTEAGNFEEADVSGEIEFALRYDFKVGILEVCIKACKNLAYGEKAKKKCNPYIKTYLLPDKSAQSKRKTSLKKNTLDPVYQETLKYKVEYSQLETRQLQVSVWHCGTFRQQVFLGEVVIPLKSCNFEDNSALSFNWYQLKTKPEKSGSSVAQYSGELLVRAKLVSSSLGNKFQYEEHLKENAEHCIEAQAQPGYQLHVMILGAKNLPMIRPDGFLNAFVKSCLCILGQRDIKQRTPVLKKQAQPQWNHLFVFSGFTMSQLHQSCLDLTIWDQALFGLRDQFLGGARLGTQTTTGIMDASSQACLQWEKMLSSPNTWMDFALALYPHATAYKF</sequence>